<dbReference type="EMBL" id="BMFT01000003">
    <property type="protein sequence ID" value="GGH35336.1"/>
    <property type="molecule type" value="Genomic_DNA"/>
</dbReference>
<dbReference type="Proteomes" id="UP000659344">
    <property type="component" value="Unassembled WGS sequence"/>
</dbReference>
<accession>A0ABQ1YTB1</accession>
<evidence type="ECO:0000313" key="2">
    <source>
        <dbReference type="Proteomes" id="UP000659344"/>
    </source>
</evidence>
<name>A0ABQ1YTB1_9BACL</name>
<keyword evidence="2" id="KW-1185">Reference proteome</keyword>
<protein>
    <submittedName>
        <fullName evidence="1">Uncharacterized protein</fullName>
    </submittedName>
</protein>
<reference evidence="2" key="1">
    <citation type="journal article" date="2019" name="Int. J. Syst. Evol. Microbiol.">
        <title>The Global Catalogue of Microorganisms (GCM) 10K type strain sequencing project: providing services to taxonomists for standard genome sequencing and annotation.</title>
        <authorList>
            <consortium name="The Broad Institute Genomics Platform"/>
            <consortium name="The Broad Institute Genome Sequencing Center for Infectious Disease"/>
            <person name="Wu L."/>
            <person name="Ma J."/>
        </authorList>
    </citation>
    <scope>NUCLEOTIDE SEQUENCE [LARGE SCALE GENOMIC DNA]</scope>
    <source>
        <strain evidence="2">CGMCC 1.12769</strain>
    </source>
</reference>
<gene>
    <name evidence="1" type="ORF">GCM10008013_41590</name>
</gene>
<sequence>MNEYETVFIEMANIIPALSTTFAIQDDFNNQTSGASPSGWTTSGLSEASITITNKPGYFG</sequence>
<proteinExistence type="predicted"/>
<evidence type="ECO:0000313" key="1">
    <source>
        <dbReference type="EMBL" id="GGH35336.1"/>
    </source>
</evidence>
<organism evidence="1 2">
    <name type="scientific">Paenibacillus segetis</name>
    <dbReference type="NCBI Taxonomy" id="1325360"/>
    <lineage>
        <taxon>Bacteria</taxon>
        <taxon>Bacillati</taxon>
        <taxon>Bacillota</taxon>
        <taxon>Bacilli</taxon>
        <taxon>Bacillales</taxon>
        <taxon>Paenibacillaceae</taxon>
        <taxon>Paenibacillus</taxon>
    </lineage>
</organism>
<comment type="caution">
    <text evidence="1">The sequence shown here is derived from an EMBL/GenBank/DDBJ whole genome shotgun (WGS) entry which is preliminary data.</text>
</comment>